<dbReference type="Gene3D" id="3.20.170.20">
    <property type="entry name" value="Protein of unknown function DUF952"/>
    <property type="match status" value="1"/>
</dbReference>
<evidence type="ECO:0000313" key="2">
    <source>
        <dbReference type="Proteomes" id="UP000242164"/>
    </source>
</evidence>
<dbReference type="Pfam" id="PF06108">
    <property type="entry name" value="DUF952"/>
    <property type="match status" value="1"/>
</dbReference>
<comment type="caution">
    <text evidence="1">The sequence shown here is derived from an EMBL/GenBank/DDBJ whole genome shotgun (WGS) entry which is preliminary data.</text>
</comment>
<dbReference type="PANTHER" id="PTHR34129">
    <property type="entry name" value="BLR1139 PROTEIN"/>
    <property type="match status" value="1"/>
</dbReference>
<dbReference type="AlphaFoldDB" id="A0AAX2CH35"/>
<dbReference type="EMBL" id="FMIK01000024">
    <property type="protein sequence ID" value="SCL93146.1"/>
    <property type="molecule type" value="Genomic_DNA"/>
</dbReference>
<evidence type="ECO:0000313" key="1">
    <source>
        <dbReference type="EMBL" id="SCL93146.1"/>
    </source>
</evidence>
<proteinExistence type="predicted"/>
<evidence type="ECO:0008006" key="3">
    <source>
        <dbReference type="Google" id="ProtNLM"/>
    </source>
</evidence>
<dbReference type="PANTHER" id="PTHR34129:SF1">
    <property type="entry name" value="DUF952 DOMAIN-CONTAINING PROTEIN"/>
    <property type="match status" value="1"/>
</dbReference>
<gene>
    <name evidence="1" type="ORF">BCB44BAC_02190</name>
</gene>
<name>A0AAX2CH35_9BACI</name>
<protein>
    <recommendedName>
        <fullName evidence="3">DUF952 domain-containing protein</fullName>
    </recommendedName>
</protein>
<dbReference type="SUPFAM" id="SSF56399">
    <property type="entry name" value="ADP-ribosylation"/>
    <property type="match status" value="1"/>
</dbReference>
<organism evidence="1 2">
    <name type="scientific">Bacillus cytotoxicus</name>
    <dbReference type="NCBI Taxonomy" id="580165"/>
    <lineage>
        <taxon>Bacteria</taxon>
        <taxon>Bacillati</taxon>
        <taxon>Bacillota</taxon>
        <taxon>Bacilli</taxon>
        <taxon>Bacillales</taxon>
        <taxon>Bacillaceae</taxon>
        <taxon>Bacillus</taxon>
        <taxon>Bacillus cereus group</taxon>
    </lineage>
</organism>
<dbReference type="Proteomes" id="UP000242164">
    <property type="component" value="Unassembled WGS sequence"/>
</dbReference>
<accession>A0AAX2CH35</accession>
<sequence>MSTITKVMKKEDWEAAQISGEIKEASLAEEGFIHCSFLEQSLSVAEKHFRTEKELVLLLIDSTRVQAETKYEKSSNGQEYPHVYGTIHIDAVIDAIPFYREHGAFILPNSILLN</sequence>
<reference evidence="1 2" key="1">
    <citation type="submission" date="2016-08" db="EMBL/GenBank/DDBJ databases">
        <authorList>
            <person name="Loux V."/>
            <person name="Rue O."/>
        </authorList>
    </citation>
    <scope>NUCLEOTIDE SEQUENCE [LARGE SCALE GENOMIC DNA]</scope>
    <source>
        <strain evidence="1 2">AFSSA_08CEB44bac</strain>
    </source>
</reference>
<dbReference type="InterPro" id="IPR009297">
    <property type="entry name" value="DUF952"/>
</dbReference>